<dbReference type="AlphaFoldDB" id="A0A223ATR8"/>
<reference evidence="3" key="1">
    <citation type="submission" date="2016-05" db="EMBL/GenBank/DDBJ databases">
        <authorList>
            <person name="Holder M.E."/>
            <person name="Ajami N.J."/>
            <person name="Petrosino J.F."/>
        </authorList>
    </citation>
    <scope>NUCLEOTIDE SEQUENCE [LARGE SCALE GENOMIC DNA]</scope>
    <source>
        <strain evidence="3">ATCC 700696</strain>
    </source>
</reference>
<sequence length="85" mass="9504">MKKSKQYHSNLEYENKTEKNEQGLYAWTAKVGSKGQIVIPKEARNLFHIESGDTILLLGDQNQGIALISGDKMAEMLQAIKGKIL</sequence>
<evidence type="ECO:0000259" key="1">
    <source>
        <dbReference type="SMART" id="SM00966"/>
    </source>
</evidence>
<dbReference type="NCBIfam" id="TIGR01439">
    <property type="entry name" value="lp_hng_hel_AbrB"/>
    <property type="match status" value="1"/>
</dbReference>
<protein>
    <submittedName>
        <fullName evidence="2">AbrB family transcriptional regulator</fullName>
    </submittedName>
</protein>
<dbReference type="Pfam" id="PF04014">
    <property type="entry name" value="MazE_antitoxin"/>
    <property type="match status" value="1"/>
</dbReference>
<dbReference type="RefSeq" id="WP_044567017.1">
    <property type="nucleotide sequence ID" value="NZ_CP016199.1"/>
</dbReference>
<evidence type="ECO:0000313" key="2">
    <source>
        <dbReference type="EMBL" id="ASS38377.1"/>
    </source>
</evidence>
<dbReference type="OrthoDB" id="9812495at2"/>
<name>A0A223ATR8_9FIRM</name>
<proteinExistence type="predicted"/>
<dbReference type="SMART" id="SM00966">
    <property type="entry name" value="SpoVT_AbrB"/>
    <property type="match status" value="1"/>
</dbReference>
<dbReference type="Proteomes" id="UP000214689">
    <property type="component" value="Chromosome"/>
</dbReference>
<dbReference type="GO" id="GO:0003677">
    <property type="term" value="F:DNA binding"/>
    <property type="evidence" value="ECO:0007669"/>
    <property type="project" value="InterPro"/>
</dbReference>
<feature type="domain" description="SpoVT-AbrB" evidence="1">
    <location>
        <begin position="29"/>
        <end position="75"/>
    </location>
</feature>
<organism evidence="2 3">
    <name type="scientific">Mogibacterium pumilum</name>
    <dbReference type="NCBI Taxonomy" id="86332"/>
    <lineage>
        <taxon>Bacteria</taxon>
        <taxon>Bacillati</taxon>
        <taxon>Bacillota</taxon>
        <taxon>Clostridia</taxon>
        <taxon>Peptostreptococcales</taxon>
        <taxon>Anaerovoracaceae</taxon>
        <taxon>Mogibacterium</taxon>
    </lineage>
</organism>
<keyword evidence="3" id="KW-1185">Reference proteome</keyword>
<dbReference type="InterPro" id="IPR037914">
    <property type="entry name" value="SpoVT-AbrB_sf"/>
</dbReference>
<dbReference type="Gene3D" id="2.10.260.10">
    <property type="match status" value="1"/>
</dbReference>
<gene>
    <name evidence="2" type="ORF">AXF17_08200</name>
</gene>
<evidence type="ECO:0000313" key="3">
    <source>
        <dbReference type="Proteomes" id="UP000214689"/>
    </source>
</evidence>
<dbReference type="InterPro" id="IPR007159">
    <property type="entry name" value="SpoVT-AbrB_dom"/>
</dbReference>
<dbReference type="SUPFAM" id="SSF89447">
    <property type="entry name" value="AbrB/MazE/MraZ-like"/>
    <property type="match status" value="1"/>
</dbReference>
<dbReference type="EMBL" id="CP016199">
    <property type="protein sequence ID" value="ASS38377.1"/>
    <property type="molecule type" value="Genomic_DNA"/>
</dbReference>
<accession>A0A223ATR8</accession>